<feature type="non-terminal residue" evidence="5">
    <location>
        <position position="443"/>
    </location>
</feature>
<gene>
    <name evidence="5" type="ORF">KIPB_009205</name>
</gene>
<evidence type="ECO:0000256" key="1">
    <source>
        <dbReference type="ARBA" id="ARBA00004123"/>
    </source>
</evidence>
<keyword evidence="2" id="KW-0813">Transport</keyword>
<accession>A0A9K3GLC2</accession>
<dbReference type="GO" id="GO:0036228">
    <property type="term" value="P:protein localization to nuclear inner membrane"/>
    <property type="evidence" value="ECO:0007669"/>
    <property type="project" value="TreeGrafter"/>
</dbReference>
<keyword evidence="6" id="KW-1185">Reference proteome</keyword>
<protein>
    <submittedName>
        <fullName evidence="5">Nucleoporin, Nup155-like</fullName>
    </submittedName>
</protein>
<name>A0A9K3GLC2_9EUKA</name>
<proteinExistence type="predicted"/>
<dbReference type="InterPro" id="IPR004870">
    <property type="entry name" value="Nucleoporin_Nup155"/>
</dbReference>
<dbReference type="SUPFAM" id="SSF101898">
    <property type="entry name" value="NHL repeat"/>
    <property type="match status" value="1"/>
</dbReference>
<comment type="subcellular location">
    <subcellularLocation>
        <location evidence="1">Nucleus</location>
    </subcellularLocation>
</comment>
<dbReference type="GO" id="GO:0044611">
    <property type="term" value="C:nuclear pore inner ring"/>
    <property type="evidence" value="ECO:0007669"/>
    <property type="project" value="TreeGrafter"/>
</dbReference>
<evidence type="ECO:0000256" key="3">
    <source>
        <dbReference type="ARBA" id="ARBA00023242"/>
    </source>
</evidence>
<dbReference type="InterPro" id="IPR014908">
    <property type="entry name" value="Nucleoporin_Nup133/Nup155_N"/>
</dbReference>
<dbReference type="PANTHER" id="PTHR10350">
    <property type="entry name" value="NUCLEAR PORE COMPLEX PROTEIN NUP155"/>
    <property type="match status" value="1"/>
</dbReference>
<dbReference type="PANTHER" id="PTHR10350:SF6">
    <property type="entry name" value="NUCLEAR PORE COMPLEX PROTEIN NUP155"/>
    <property type="match status" value="1"/>
</dbReference>
<organism evidence="5 6">
    <name type="scientific">Kipferlia bialata</name>
    <dbReference type="NCBI Taxonomy" id="797122"/>
    <lineage>
        <taxon>Eukaryota</taxon>
        <taxon>Metamonada</taxon>
        <taxon>Carpediemonas-like organisms</taxon>
        <taxon>Kipferlia</taxon>
    </lineage>
</organism>
<evidence type="ECO:0000256" key="2">
    <source>
        <dbReference type="ARBA" id="ARBA00022448"/>
    </source>
</evidence>
<dbReference type="Pfam" id="PF08801">
    <property type="entry name" value="Nucleoporin_N"/>
    <property type="match status" value="1"/>
</dbReference>
<evidence type="ECO:0000259" key="4">
    <source>
        <dbReference type="Pfam" id="PF08801"/>
    </source>
</evidence>
<dbReference type="GO" id="GO:0006405">
    <property type="term" value="P:RNA export from nucleus"/>
    <property type="evidence" value="ECO:0007669"/>
    <property type="project" value="TreeGrafter"/>
</dbReference>
<evidence type="ECO:0000313" key="5">
    <source>
        <dbReference type="EMBL" id="GIQ87208.1"/>
    </source>
</evidence>
<comment type="caution">
    <text evidence="5">The sequence shown here is derived from an EMBL/GenBank/DDBJ whole genome shotgun (WGS) entry which is preliminary data.</text>
</comment>
<keyword evidence="3" id="KW-0539">Nucleus</keyword>
<dbReference type="GO" id="GO:0000972">
    <property type="term" value="P:transcription-dependent tethering of RNA polymerase II gene DNA at nuclear periphery"/>
    <property type="evidence" value="ECO:0007669"/>
    <property type="project" value="TreeGrafter"/>
</dbReference>
<dbReference type="GO" id="GO:0017056">
    <property type="term" value="F:structural constituent of nuclear pore"/>
    <property type="evidence" value="ECO:0007669"/>
    <property type="project" value="InterPro"/>
</dbReference>
<dbReference type="EMBL" id="BDIP01003055">
    <property type="protein sequence ID" value="GIQ87208.1"/>
    <property type="molecule type" value="Genomic_DNA"/>
</dbReference>
<dbReference type="AlphaFoldDB" id="A0A9K3GLC2"/>
<feature type="non-terminal residue" evidence="5">
    <location>
        <position position="1"/>
    </location>
</feature>
<dbReference type="OrthoDB" id="338970at2759"/>
<feature type="domain" description="Nucleoporin Nup133/Nup155-like N-terminal" evidence="4">
    <location>
        <begin position="17"/>
        <end position="236"/>
    </location>
</feature>
<reference evidence="5 6" key="1">
    <citation type="journal article" date="2018" name="PLoS ONE">
        <title>The draft genome of Kipferlia bialata reveals reductive genome evolution in fornicate parasites.</title>
        <authorList>
            <person name="Tanifuji G."/>
            <person name="Takabayashi S."/>
            <person name="Kume K."/>
            <person name="Takagi M."/>
            <person name="Nakayama T."/>
            <person name="Kamikawa R."/>
            <person name="Inagaki Y."/>
            <person name="Hashimoto T."/>
        </authorList>
    </citation>
    <scope>NUCLEOTIDE SEQUENCE [LARGE SCALE GENOMIC DNA]</scope>
    <source>
        <strain evidence="5">NY0173</strain>
    </source>
</reference>
<dbReference type="GO" id="GO:0006606">
    <property type="term" value="P:protein import into nucleus"/>
    <property type="evidence" value="ECO:0007669"/>
    <property type="project" value="TreeGrafter"/>
</dbReference>
<sequence>MYLVELPDMSAPLPVSVHSIASTDDGRVFLGTGDGCIHQLTYDSGSFFRKRCRTNNKTRGWAMRLVPSFLRIGGEGDPVIQLKVDKDRRMLFALTRRSRIHCFSISKEKLSKGGCLKNIQTASSGLFPAGTTLTADDTSIVSIETVPPSVSYSIHLIAVARSGCRYYISTTGRSSSQGAILTPPYSLALNPKTLRIAAVRQFLCNLPGQLSTCCISGGSMLASVHSAKASSKRSTSETEGVRSQVGRDNVVSFVALSRSDPVLPSDRRNQPPPLVETSQTLPLPNVVAITAYGTKSSASPTETSSLGQPKRFLCLSPAAVTVMSRQRPIERFIRSLSHPGLAMGEREREGEGEHQANPVETMCMCLQVLVQAGSSESPSLALPMSPSATGGVGPGVTTVCRQRVRQFLEQGLVGIDGAVLLLSRILGPIYDRQFLVDNDVKFK</sequence>
<dbReference type="Proteomes" id="UP000265618">
    <property type="component" value="Unassembled WGS sequence"/>
</dbReference>
<evidence type="ECO:0000313" key="6">
    <source>
        <dbReference type="Proteomes" id="UP000265618"/>
    </source>
</evidence>